<keyword evidence="2" id="KW-1185">Reference proteome</keyword>
<comment type="caution">
    <text evidence="1">The sequence shown here is derived from an EMBL/GenBank/DDBJ whole genome shotgun (WGS) entry which is preliminary data.</text>
</comment>
<proteinExistence type="predicted"/>
<gene>
    <name evidence="1" type="ORF">PCOR1329_LOCUS43445</name>
</gene>
<accession>A0ABN9U175</accession>
<evidence type="ECO:0008006" key="3">
    <source>
        <dbReference type="Google" id="ProtNLM"/>
    </source>
</evidence>
<name>A0ABN9U175_9DINO</name>
<dbReference type="InterPro" id="IPR035892">
    <property type="entry name" value="C2_domain_sf"/>
</dbReference>
<dbReference type="EMBL" id="CAUYUJ010015221">
    <property type="protein sequence ID" value="CAK0851260.1"/>
    <property type="molecule type" value="Genomic_DNA"/>
</dbReference>
<protein>
    <recommendedName>
        <fullName evidence="3">C2 domain-containing protein</fullName>
    </recommendedName>
</protein>
<sequence length="242" mass="25681">MVASCGMPVRAAGATAGRPSKVCSRGQLTVQPVRSCAEKTLQLDQSGALVLRGRLEVSVVEAQLVRIFDSLKLNQDVFVQLLWCSSDPAVGERPIGRTGTCRQAELHPRWDNEVFLCDSVAASPGDTLKLRVQVDHVVRQPVLCGEAEFGLEALRGRAALGAAGRVAVPLFKRGERTGVLHIGVSSAPDVVLAPPRGGAETDHRGAGIELGCVDAFGDASPASTVYVSGLSEKWWNSFIERG</sequence>
<dbReference type="SUPFAM" id="SSF49562">
    <property type="entry name" value="C2 domain (Calcium/lipid-binding domain, CaLB)"/>
    <property type="match status" value="1"/>
</dbReference>
<dbReference type="Gene3D" id="2.60.40.150">
    <property type="entry name" value="C2 domain"/>
    <property type="match status" value="1"/>
</dbReference>
<organism evidence="1 2">
    <name type="scientific">Prorocentrum cordatum</name>
    <dbReference type="NCBI Taxonomy" id="2364126"/>
    <lineage>
        <taxon>Eukaryota</taxon>
        <taxon>Sar</taxon>
        <taxon>Alveolata</taxon>
        <taxon>Dinophyceae</taxon>
        <taxon>Prorocentrales</taxon>
        <taxon>Prorocentraceae</taxon>
        <taxon>Prorocentrum</taxon>
    </lineage>
</organism>
<reference evidence="1" key="1">
    <citation type="submission" date="2023-10" db="EMBL/GenBank/DDBJ databases">
        <authorList>
            <person name="Chen Y."/>
            <person name="Shah S."/>
            <person name="Dougan E. K."/>
            <person name="Thang M."/>
            <person name="Chan C."/>
        </authorList>
    </citation>
    <scope>NUCLEOTIDE SEQUENCE [LARGE SCALE GENOMIC DNA]</scope>
</reference>
<evidence type="ECO:0000313" key="2">
    <source>
        <dbReference type="Proteomes" id="UP001189429"/>
    </source>
</evidence>
<evidence type="ECO:0000313" key="1">
    <source>
        <dbReference type="EMBL" id="CAK0851260.1"/>
    </source>
</evidence>
<dbReference type="Proteomes" id="UP001189429">
    <property type="component" value="Unassembled WGS sequence"/>
</dbReference>